<evidence type="ECO:0000256" key="5">
    <source>
        <dbReference type="ARBA" id="ARBA00023062"/>
    </source>
</evidence>
<dbReference type="SUPFAM" id="SSF53720">
    <property type="entry name" value="ALDH-like"/>
    <property type="match status" value="1"/>
</dbReference>
<dbReference type="PROSITE" id="PS00687">
    <property type="entry name" value="ALDEHYDE_DEHYDR_GLU"/>
    <property type="match status" value="1"/>
</dbReference>
<sequence>MAGLRGSPNLQAVRALQSTSRLQATSRCGLRRQIPSVLTPTRSLSTTSPRLVQIATFQTPKVFNEPNHHYAKGSSQREGLTASYETMKKNLPLEVPLIKSSQTATQKNPSDHSQTVASYSLASPTDVNNAIEAALAAKPAWEALPFADRAAVFLKAADLISGKYRYDIMAATMLGQGKNAWQAEIDAAAELADFFRFNVAYAEELYAQQPQHNSPGVWNRVEYRPLEGFVYAISPFNFTAIAGNLVGAPALLGNVVVWKPSDFAIASNWLLYQILLEAGLPPNVTKTILAHKDFASLHYTGSTAIFRKLFGQIGQGTSEGRYKGYPRIVGETGGKNFHLVHNTAEVQNAAVQTVRGAFEFQGQKCSATSRAYVPKSLWPEFKSQLVAEVEALKVGEPSKPENFNGPVIHANSFKKLSGVIDEAKNDSDLELLVGGKYDDSKGYFIHPTVYATTNPNHKLLSTELFGPVLCIHVYDDAGPKSFEEICKVVDSTGEYGLTGSVFAQDRHAIRTAEEALRNSAGNFYINCKSTGAVVGQQPFGGARASGTNDKAGSANFLTRFVSVRTMKEEFNSTPKVAYPSNEV</sequence>
<dbReference type="NCBIfam" id="TIGR01236">
    <property type="entry name" value="D1pyr5carbox1"/>
    <property type="match status" value="1"/>
</dbReference>
<evidence type="ECO:0000256" key="4">
    <source>
        <dbReference type="ARBA" id="ARBA00023027"/>
    </source>
</evidence>
<dbReference type="InterPro" id="IPR050485">
    <property type="entry name" value="Proline_metab_enzyme"/>
</dbReference>
<dbReference type="Gene3D" id="3.40.605.10">
    <property type="entry name" value="Aldehyde Dehydrogenase, Chain A, domain 1"/>
    <property type="match status" value="1"/>
</dbReference>
<evidence type="ECO:0000259" key="11">
    <source>
        <dbReference type="Pfam" id="PF00171"/>
    </source>
</evidence>
<comment type="similarity">
    <text evidence="2 8">Belongs to the aldehyde dehydrogenase family.</text>
</comment>
<dbReference type="EMBL" id="JAQQWK010000003">
    <property type="protein sequence ID" value="KAK8044661.1"/>
    <property type="molecule type" value="Genomic_DNA"/>
</dbReference>
<comment type="catalytic activity">
    <reaction evidence="6 9">
        <text>L-glutamate 5-semialdehyde + NAD(+) + H2O = L-glutamate + NADH + 2 H(+)</text>
        <dbReference type="Rhea" id="RHEA:30235"/>
        <dbReference type="ChEBI" id="CHEBI:15377"/>
        <dbReference type="ChEBI" id="CHEBI:15378"/>
        <dbReference type="ChEBI" id="CHEBI:29985"/>
        <dbReference type="ChEBI" id="CHEBI:57540"/>
        <dbReference type="ChEBI" id="CHEBI:57945"/>
        <dbReference type="ChEBI" id="CHEBI:58066"/>
        <dbReference type="EC" id="1.2.1.88"/>
    </reaction>
</comment>
<evidence type="ECO:0000313" key="13">
    <source>
        <dbReference type="Proteomes" id="UP001444661"/>
    </source>
</evidence>
<dbReference type="Proteomes" id="UP001444661">
    <property type="component" value="Unassembled WGS sequence"/>
</dbReference>
<evidence type="ECO:0000256" key="2">
    <source>
        <dbReference type="ARBA" id="ARBA00009986"/>
    </source>
</evidence>
<evidence type="ECO:0000256" key="1">
    <source>
        <dbReference type="ARBA" id="ARBA00004786"/>
    </source>
</evidence>
<evidence type="ECO:0000256" key="8">
    <source>
        <dbReference type="RuleBase" id="RU003345"/>
    </source>
</evidence>
<dbReference type="PANTHER" id="PTHR42862:SF1">
    <property type="entry name" value="DELTA-1-PYRROLINE-5-CARBOXYLATE DEHYDROGENASE 2, ISOFORM A-RELATED"/>
    <property type="match status" value="1"/>
</dbReference>
<dbReference type="InterPro" id="IPR016160">
    <property type="entry name" value="Ald_DH_CS_CYS"/>
</dbReference>
<proteinExistence type="inferred from homology"/>
<keyword evidence="3 8" id="KW-0560">Oxidoreductase</keyword>
<reference evidence="12 13" key="1">
    <citation type="submission" date="2023-01" db="EMBL/GenBank/DDBJ databases">
        <title>Analysis of 21 Apiospora genomes using comparative genomics revels a genus with tremendous synthesis potential of carbohydrate active enzymes and secondary metabolites.</title>
        <authorList>
            <person name="Sorensen T."/>
        </authorList>
    </citation>
    <scope>NUCLEOTIDE SEQUENCE [LARGE SCALE GENOMIC DNA]</scope>
    <source>
        <strain evidence="12 13">CBS 33761</strain>
    </source>
</reference>
<dbReference type="PANTHER" id="PTHR42862">
    <property type="entry name" value="DELTA-1-PYRROLINE-5-CARBOXYLATE DEHYDROGENASE 1, ISOFORM A-RELATED"/>
    <property type="match status" value="1"/>
</dbReference>
<evidence type="ECO:0000256" key="3">
    <source>
        <dbReference type="ARBA" id="ARBA00023002"/>
    </source>
</evidence>
<comment type="pathway">
    <text evidence="1 9">Amino-acid degradation; L-proline degradation into L-glutamate; L-glutamate from L-proline: step 2/2.</text>
</comment>
<evidence type="ECO:0000313" key="12">
    <source>
        <dbReference type="EMBL" id="KAK8044661.1"/>
    </source>
</evidence>
<name>A0ABR1TFB0_9PEZI</name>
<gene>
    <name evidence="12" type="ORF">PG993_004685</name>
</gene>
<evidence type="ECO:0000256" key="9">
    <source>
        <dbReference type="RuleBase" id="RU366016"/>
    </source>
</evidence>
<dbReference type="InterPro" id="IPR015590">
    <property type="entry name" value="Aldehyde_DH_dom"/>
</dbReference>
<organism evidence="12 13">
    <name type="scientific">Apiospora rasikravindrae</name>
    <dbReference type="NCBI Taxonomy" id="990691"/>
    <lineage>
        <taxon>Eukaryota</taxon>
        <taxon>Fungi</taxon>
        <taxon>Dikarya</taxon>
        <taxon>Ascomycota</taxon>
        <taxon>Pezizomycotina</taxon>
        <taxon>Sordariomycetes</taxon>
        <taxon>Xylariomycetidae</taxon>
        <taxon>Amphisphaeriales</taxon>
        <taxon>Apiosporaceae</taxon>
        <taxon>Apiospora</taxon>
    </lineage>
</organism>
<keyword evidence="13" id="KW-1185">Reference proteome</keyword>
<dbReference type="InterPro" id="IPR029510">
    <property type="entry name" value="Ald_DH_CS_GLU"/>
</dbReference>
<keyword evidence="5 9" id="KW-0642">Proline metabolism</keyword>
<keyword evidence="4 9" id="KW-0520">NAD</keyword>
<dbReference type="CDD" id="cd07123">
    <property type="entry name" value="ALDH_F4-17_P5CDH"/>
    <property type="match status" value="1"/>
</dbReference>
<dbReference type="Pfam" id="PF00171">
    <property type="entry name" value="Aldedh"/>
    <property type="match status" value="1"/>
</dbReference>
<feature type="domain" description="Aldehyde dehydrogenase" evidence="11">
    <location>
        <begin position="101"/>
        <end position="565"/>
    </location>
</feature>
<protein>
    <recommendedName>
        <fullName evidence="9 10">Multifunctional fusion protein</fullName>
    </recommendedName>
    <domain>
        <recommendedName>
            <fullName evidence="10">Delta-1-pyrroline-5-carboxylate dehydrogenase</fullName>
            <shortName evidence="10">P5C dehydrogenase</shortName>
        </recommendedName>
        <alternativeName>
            <fullName evidence="9">L-glutamate gamma-semialdehyde dehydrogenase</fullName>
        </alternativeName>
    </domain>
    <domain>
        <recommendedName>
            <fullName evidence="9">L-glutamate gamma-semialdehyde dehydrogenase</fullName>
            <ecNumber evidence="9">1.2.1.88</ecNumber>
        </recommendedName>
    </domain>
</protein>
<dbReference type="EC" id="1.2.1.88" evidence="9"/>
<feature type="active site" evidence="7">
    <location>
        <position position="331"/>
    </location>
</feature>
<dbReference type="InterPro" id="IPR005931">
    <property type="entry name" value="P5CDH/ALDH4A1"/>
</dbReference>
<dbReference type="InterPro" id="IPR016163">
    <property type="entry name" value="Ald_DH_C"/>
</dbReference>
<evidence type="ECO:0000256" key="6">
    <source>
        <dbReference type="ARBA" id="ARBA00048142"/>
    </source>
</evidence>
<dbReference type="InterPro" id="IPR016162">
    <property type="entry name" value="Ald_DH_N"/>
</dbReference>
<accession>A0ABR1TFB0</accession>
<dbReference type="InterPro" id="IPR016161">
    <property type="entry name" value="Ald_DH/histidinol_DH"/>
</dbReference>
<evidence type="ECO:0000256" key="10">
    <source>
        <dbReference type="RuleBase" id="RU366030"/>
    </source>
</evidence>
<dbReference type="Gene3D" id="3.40.309.10">
    <property type="entry name" value="Aldehyde Dehydrogenase, Chain A, domain 2"/>
    <property type="match status" value="1"/>
</dbReference>
<evidence type="ECO:0000256" key="7">
    <source>
        <dbReference type="PROSITE-ProRule" id="PRU10007"/>
    </source>
</evidence>
<dbReference type="PROSITE" id="PS00070">
    <property type="entry name" value="ALDEHYDE_DEHYDR_CYS"/>
    <property type="match status" value="1"/>
</dbReference>
<comment type="caution">
    <text evidence="12">The sequence shown here is derived from an EMBL/GenBank/DDBJ whole genome shotgun (WGS) entry which is preliminary data.</text>
</comment>